<proteinExistence type="predicted"/>
<sequence length="45" mass="5159">MRLIVNFLVFLGLLRLGPAAQTRFHHPATTSEWFPAQPAPTKRRD</sequence>
<name>W9H934_9PROT</name>
<dbReference type="STRING" id="1385369.N825_30955"/>
<organism evidence="1 2">
    <name type="scientific">Skermanella stibiiresistens SB22</name>
    <dbReference type="NCBI Taxonomy" id="1385369"/>
    <lineage>
        <taxon>Bacteria</taxon>
        <taxon>Pseudomonadati</taxon>
        <taxon>Pseudomonadota</taxon>
        <taxon>Alphaproteobacteria</taxon>
        <taxon>Rhodospirillales</taxon>
        <taxon>Azospirillaceae</taxon>
        <taxon>Skermanella</taxon>
    </lineage>
</organism>
<dbReference type="EMBL" id="AVFL01000005">
    <property type="protein sequence ID" value="EWY41236.1"/>
    <property type="molecule type" value="Genomic_DNA"/>
</dbReference>
<keyword evidence="2" id="KW-1185">Reference proteome</keyword>
<accession>W9H934</accession>
<dbReference type="AlphaFoldDB" id="W9H934"/>
<evidence type="ECO:0000313" key="2">
    <source>
        <dbReference type="Proteomes" id="UP000019486"/>
    </source>
</evidence>
<comment type="caution">
    <text evidence="1">The sequence shown here is derived from an EMBL/GenBank/DDBJ whole genome shotgun (WGS) entry which is preliminary data.</text>
</comment>
<evidence type="ECO:0000313" key="1">
    <source>
        <dbReference type="EMBL" id="EWY41236.1"/>
    </source>
</evidence>
<reference evidence="1 2" key="1">
    <citation type="submission" date="2013-08" db="EMBL/GenBank/DDBJ databases">
        <title>The genome sequence of Skermanella stibiiresistens.</title>
        <authorList>
            <person name="Zhu W."/>
            <person name="Wang G."/>
        </authorList>
    </citation>
    <scope>NUCLEOTIDE SEQUENCE [LARGE SCALE GENOMIC DNA]</scope>
    <source>
        <strain evidence="1 2">SB22</strain>
    </source>
</reference>
<gene>
    <name evidence="1" type="ORF">N825_30955</name>
</gene>
<protein>
    <submittedName>
        <fullName evidence="1">Uncharacterized protein</fullName>
    </submittedName>
</protein>
<dbReference type="Proteomes" id="UP000019486">
    <property type="component" value="Unassembled WGS sequence"/>
</dbReference>
<dbReference type="RefSeq" id="WP_157619064.1">
    <property type="nucleotide sequence ID" value="NZ_AVFL01000005.1"/>
</dbReference>